<dbReference type="Gene3D" id="3.40.366.10">
    <property type="entry name" value="Malonyl-Coenzyme A Acyl Carrier Protein, domain 2"/>
    <property type="match status" value="1"/>
</dbReference>
<evidence type="ECO:0000256" key="3">
    <source>
        <dbReference type="ARBA" id="ARBA00048462"/>
    </source>
</evidence>
<feature type="active site" evidence="5">
    <location>
        <position position="92"/>
    </location>
</feature>
<evidence type="ECO:0000259" key="6">
    <source>
        <dbReference type="SMART" id="SM00827"/>
    </source>
</evidence>
<keyword evidence="1 4" id="KW-0808">Transferase</keyword>
<dbReference type="PANTHER" id="PTHR42681:SF1">
    <property type="entry name" value="MALONYL-COA-ACYL CARRIER PROTEIN TRANSACYLASE, MITOCHONDRIAL"/>
    <property type="match status" value="1"/>
</dbReference>
<dbReference type="HOGENOM" id="CLU_030558_6_0_9"/>
<dbReference type="InterPro" id="IPR016035">
    <property type="entry name" value="Acyl_Trfase/lysoPLipase"/>
</dbReference>
<protein>
    <recommendedName>
        <fullName evidence="4">Malonyl CoA-acyl carrier protein transacylase</fullName>
        <ecNumber evidence="4">2.3.1.39</ecNumber>
    </recommendedName>
</protein>
<dbReference type="AlphaFoldDB" id="A0A0H3NAA3"/>
<evidence type="ECO:0000256" key="2">
    <source>
        <dbReference type="ARBA" id="ARBA00023315"/>
    </source>
</evidence>
<dbReference type="PANTHER" id="PTHR42681">
    <property type="entry name" value="MALONYL-COA-ACYL CARRIER PROTEIN TRANSACYLASE, MITOCHONDRIAL"/>
    <property type="match status" value="1"/>
</dbReference>
<sequence>MGKVALVFPGQGAQYVGMAKDLYENNAVAKSVIDEASDALNMDLKNLMFNGNEEELSKTENTQPAMVTHSVAVLKAVQAQIDLKYNACLGLSLGEYSALVAADAIDFKDAVCLVKKEVSLCRKQFQQVLELWQQFMAAILGLDRNVLENVVKDIQGGIVEVANYNSPGQIVISGENEKIEEAMVKCKEAGAKRAVKLNVSGPFHSSMLKEAGVKLASELEKVNITKPKVDVVANVNADYYKNEGKDLLIKQVSSSVLWEDSIEILLNDGYDTFIEMGPGKTLKAFIKKIASNKKANVNIYNIDGIDSLNEFVQNYRNGEI</sequence>
<dbReference type="GO" id="GO:0006633">
    <property type="term" value="P:fatty acid biosynthetic process"/>
    <property type="evidence" value="ECO:0007669"/>
    <property type="project" value="TreeGrafter"/>
</dbReference>
<dbReference type="InterPro" id="IPR050858">
    <property type="entry name" value="Mal-CoA-ACP_Trans/PKS_FabD"/>
</dbReference>
<keyword evidence="2 4" id="KW-0012">Acyltransferase</keyword>
<name>A0A0H3NAA3_CLODC</name>
<dbReference type="FunFam" id="3.30.70.250:FF:000001">
    <property type="entry name" value="Malonyl CoA-acyl carrier protein transacylase"/>
    <property type="match status" value="1"/>
</dbReference>
<gene>
    <name evidence="7" type="primary">fabD</name>
    <name evidence="7" type="ordered locus">CD196_1041</name>
</gene>
<dbReference type="EMBL" id="FN538970">
    <property type="protein sequence ID" value="CBA61975.1"/>
    <property type="molecule type" value="Genomic_DNA"/>
</dbReference>
<dbReference type="NCBIfam" id="TIGR00128">
    <property type="entry name" value="fabD"/>
    <property type="match status" value="1"/>
</dbReference>
<dbReference type="EC" id="2.3.1.39" evidence="4"/>
<evidence type="ECO:0000256" key="1">
    <source>
        <dbReference type="ARBA" id="ARBA00022679"/>
    </source>
</evidence>
<dbReference type="Pfam" id="PF00698">
    <property type="entry name" value="Acyl_transf_1"/>
    <property type="match status" value="1"/>
</dbReference>
<feature type="domain" description="Malonyl-CoA:ACP transacylase (MAT)" evidence="6">
    <location>
        <begin position="7"/>
        <end position="310"/>
    </location>
</feature>
<organism evidence="7 8">
    <name type="scientific">Clostridioides difficile (strain CD196)</name>
    <name type="common">Peptoclostridium difficile</name>
    <dbReference type="NCBI Taxonomy" id="645462"/>
    <lineage>
        <taxon>Bacteria</taxon>
        <taxon>Bacillati</taxon>
        <taxon>Bacillota</taxon>
        <taxon>Clostridia</taxon>
        <taxon>Peptostreptococcales</taxon>
        <taxon>Peptostreptococcaceae</taxon>
        <taxon>Clostridioides</taxon>
    </lineage>
</organism>
<dbReference type="GO" id="GO:0004314">
    <property type="term" value="F:[acyl-carrier-protein] S-malonyltransferase activity"/>
    <property type="evidence" value="ECO:0007669"/>
    <property type="project" value="UniProtKB-EC"/>
</dbReference>
<dbReference type="Proteomes" id="UP000002068">
    <property type="component" value="Chromosome"/>
</dbReference>
<proteinExistence type="inferred from homology"/>
<dbReference type="SUPFAM" id="SSF52151">
    <property type="entry name" value="FabD/lysophospholipase-like"/>
    <property type="match status" value="1"/>
</dbReference>
<dbReference type="SUPFAM" id="SSF55048">
    <property type="entry name" value="Probable ACP-binding domain of malonyl-CoA ACP transacylase"/>
    <property type="match status" value="1"/>
</dbReference>
<dbReference type="KEGG" id="cdc:CD196_1041"/>
<dbReference type="InterPro" id="IPR016036">
    <property type="entry name" value="Malonyl_transacylase_ACP-bd"/>
</dbReference>
<dbReference type="SMART" id="SM00827">
    <property type="entry name" value="PKS_AT"/>
    <property type="match status" value="1"/>
</dbReference>
<dbReference type="Gene3D" id="3.30.70.250">
    <property type="entry name" value="Malonyl-CoA ACP transacylase, ACP-binding"/>
    <property type="match status" value="1"/>
</dbReference>
<dbReference type="InterPro" id="IPR024925">
    <property type="entry name" value="Malonyl_CoA-ACP_transAc"/>
</dbReference>
<dbReference type="InterPro" id="IPR014043">
    <property type="entry name" value="Acyl_transferase_dom"/>
</dbReference>
<evidence type="ECO:0000313" key="7">
    <source>
        <dbReference type="EMBL" id="CBA61975.1"/>
    </source>
</evidence>
<accession>A0A0H3NAA3</accession>
<dbReference type="InterPro" id="IPR001227">
    <property type="entry name" value="Ac_transferase_dom_sf"/>
</dbReference>
<feature type="active site" evidence="5">
    <location>
        <position position="204"/>
    </location>
</feature>
<dbReference type="GO" id="GO:0005829">
    <property type="term" value="C:cytosol"/>
    <property type="evidence" value="ECO:0007669"/>
    <property type="project" value="TreeGrafter"/>
</dbReference>
<dbReference type="PIRSF" id="PIRSF000446">
    <property type="entry name" value="Mct"/>
    <property type="match status" value="1"/>
</dbReference>
<reference evidence="7 8" key="1">
    <citation type="journal article" date="2009" name="Genome Biol.">
        <title>Comparative genome and phenotypic analysis of Clostridium difficile 027 strains provides insight into the evolution of a hypervirulent bacterium.</title>
        <authorList>
            <person name="Stabler R.A."/>
            <person name="He M."/>
            <person name="Dawson L."/>
            <person name="Martin M."/>
            <person name="Valiente E."/>
            <person name="Corton C."/>
            <person name="Lawley T.D."/>
            <person name="Sebaihia M."/>
            <person name="Quail M.A."/>
            <person name="Rose G."/>
            <person name="Gerding D.N."/>
            <person name="Gibert M."/>
            <person name="Popoff M.R."/>
            <person name="Parkhill J."/>
            <person name="Dougan G."/>
            <person name="Wren B.W."/>
        </authorList>
    </citation>
    <scope>NUCLEOTIDE SEQUENCE [LARGE SCALE GENOMIC DNA]</scope>
    <source>
        <strain evidence="7 8">CD196</strain>
    </source>
</reference>
<evidence type="ECO:0000256" key="4">
    <source>
        <dbReference type="PIRNR" id="PIRNR000446"/>
    </source>
</evidence>
<evidence type="ECO:0000256" key="5">
    <source>
        <dbReference type="PIRSR" id="PIRSR000446-1"/>
    </source>
</evidence>
<comment type="similarity">
    <text evidence="4">Belongs to the fabD family.</text>
</comment>
<comment type="catalytic activity">
    <reaction evidence="3 4">
        <text>holo-[ACP] + malonyl-CoA = malonyl-[ACP] + CoA</text>
        <dbReference type="Rhea" id="RHEA:41792"/>
        <dbReference type="Rhea" id="RHEA-COMP:9623"/>
        <dbReference type="Rhea" id="RHEA-COMP:9685"/>
        <dbReference type="ChEBI" id="CHEBI:57287"/>
        <dbReference type="ChEBI" id="CHEBI:57384"/>
        <dbReference type="ChEBI" id="CHEBI:64479"/>
        <dbReference type="ChEBI" id="CHEBI:78449"/>
        <dbReference type="EC" id="2.3.1.39"/>
    </reaction>
</comment>
<dbReference type="InterPro" id="IPR004410">
    <property type="entry name" value="Malonyl_CoA-ACP_transAc_FabD"/>
</dbReference>
<evidence type="ECO:0000313" key="8">
    <source>
        <dbReference type="Proteomes" id="UP000002068"/>
    </source>
</evidence>